<dbReference type="GO" id="GO:0016757">
    <property type="term" value="F:glycosyltransferase activity"/>
    <property type="evidence" value="ECO:0007669"/>
    <property type="project" value="UniProtKB-KW"/>
</dbReference>
<dbReference type="PANTHER" id="PTHR43685">
    <property type="entry name" value="GLYCOSYLTRANSFERASE"/>
    <property type="match status" value="1"/>
</dbReference>
<keyword evidence="2 5" id="KW-0328">Glycosyltransferase</keyword>
<dbReference type="Proteomes" id="UP001596442">
    <property type="component" value="Unassembled WGS sequence"/>
</dbReference>
<feature type="domain" description="Glycosyltransferase 2-like" evidence="4">
    <location>
        <begin position="7"/>
        <end position="138"/>
    </location>
</feature>
<evidence type="ECO:0000259" key="4">
    <source>
        <dbReference type="Pfam" id="PF00535"/>
    </source>
</evidence>
<dbReference type="InterPro" id="IPR001173">
    <property type="entry name" value="Glyco_trans_2-like"/>
</dbReference>
<evidence type="ECO:0000313" key="5">
    <source>
        <dbReference type="EMBL" id="MFC6752976.1"/>
    </source>
</evidence>
<dbReference type="EC" id="2.4.-.-" evidence="5"/>
<dbReference type="Gene3D" id="3.90.550.10">
    <property type="entry name" value="Spore Coat Polysaccharide Biosynthesis Protein SpsA, Chain A"/>
    <property type="match status" value="1"/>
</dbReference>
<dbReference type="RefSeq" id="WP_379780172.1">
    <property type="nucleotide sequence ID" value="NZ_JBHSWW010000054.1"/>
</dbReference>
<dbReference type="PANTHER" id="PTHR43685:SF5">
    <property type="entry name" value="GLYCOSYLTRANSFERASE EPSE-RELATED"/>
    <property type="match status" value="1"/>
</dbReference>
<protein>
    <submittedName>
        <fullName evidence="5">Glycosyltransferase</fullName>
        <ecNumber evidence="5">2.4.-.-</ecNumber>
    </submittedName>
</protein>
<dbReference type="Pfam" id="PF00535">
    <property type="entry name" value="Glycos_transf_2"/>
    <property type="match status" value="1"/>
</dbReference>
<dbReference type="EMBL" id="JBHSWW010000054">
    <property type="protein sequence ID" value="MFC6752976.1"/>
    <property type="molecule type" value="Genomic_DNA"/>
</dbReference>
<keyword evidence="3 5" id="KW-0808">Transferase</keyword>
<accession>A0ABD5SAM2</accession>
<evidence type="ECO:0000256" key="2">
    <source>
        <dbReference type="ARBA" id="ARBA00022676"/>
    </source>
</evidence>
<evidence type="ECO:0000256" key="3">
    <source>
        <dbReference type="ARBA" id="ARBA00022679"/>
    </source>
</evidence>
<proteinExistence type="inferred from homology"/>
<evidence type="ECO:0000313" key="6">
    <source>
        <dbReference type="Proteomes" id="UP001596442"/>
    </source>
</evidence>
<dbReference type="AlphaFoldDB" id="A0ABD5SAM2"/>
<gene>
    <name evidence="5" type="ORF">ACFQEU_05775</name>
</gene>
<dbReference type="InterPro" id="IPR029044">
    <property type="entry name" value="Nucleotide-diphossugar_trans"/>
</dbReference>
<dbReference type="InterPro" id="IPR050834">
    <property type="entry name" value="Glycosyltransf_2"/>
</dbReference>
<comment type="similarity">
    <text evidence="1">Belongs to the glycosyltransferase 2 family.</text>
</comment>
<dbReference type="SUPFAM" id="SSF53448">
    <property type="entry name" value="Nucleotide-diphospho-sugar transferases"/>
    <property type="match status" value="1"/>
</dbReference>
<organism evidence="5 6">
    <name type="scientific">Halorubrum tibetense</name>
    <dbReference type="NCBI Taxonomy" id="175631"/>
    <lineage>
        <taxon>Archaea</taxon>
        <taxon>Methanobacteriati</taxon>
        <taxon>Methanobacteriota</taxon>
        <taxon>Stenosarchaea group</taxon>
        <taxon>Halobacteria</taxon>
        <taxon>Halobacteriales</taxon>
        <taxon>Haloferacaceae</taxon>
        <taxon>Halorubrum</taxon>
    </lineage>
</organism>
<reference evidence="5 6" key="1">
    <citation type="journal article" date="2019" name="Int. J. Syst. Evol. Microbiol.">
        <title>The Global Catalogue of Microorganisms (GCM) 10K type strain sequencing project: providing services to taxonomists for standard genome sequencing and annotation.</title>
        <authorList>
            <consortium name="The Broad Institute Genomics Platform"/>
            <consortium name="The Broad Institute Genome Sequencing Center for Infectious Disease"/>
            <person name="Wu L."/>
            <person name="Ma J."/>
        </authorList>
    </citation>
    <scope>NUCLEOTIDE SEQUENCE [LARGE SCALE GENOMIC DNA]</scope>
    <source>
        <strain evidence="5 6">CGMCC 1.3239</strain>
    </source>
</reference>
<keyword evidence="6" id="KW-1185">Reference proteome</keyword>
<sequence length="274" mass="30684">MSDPQFSVLIATYEGDDADDLERAIRSVIDQTVRPDEVVVVEDGPVTPALDGVLDELMAEYPGLLRRTSLSRNQGLGAALNHGVETCSHEWVARMDSDDVAVADRFERQLEYISEHPETDVVGGYIGEFSEDPTTIETVREVPATPEEVRSAARFRCPLNHPTVLFRRSAVLGVGNYRPLRSMQDYDLWMRMLAAGHTLANVPTVLVKCEAGEDLFNRRGGLAYAKTETRLQYEFLRLGAISLPVFFLNICARIPLRLLPNGVRSVVYRTFLRD</sequence>
<comment type="caution">
    <text evidence="5">The sequence shown here is derived from an EMBL/GenBank/DDBJ whole genome shotgun (WGS) entry which is preliminary data.</text>
</comment>
<evidence type="ECO:0000256" key="1">
    <source>
        <dbReference type="ARBA" id="ARBA00006739"/>
    </source>
</evidence>
<name>A0ABD5SAM2_9EURY</name>